<dbReference type="Proteomes" id="UP001060085">
    <property type="component" value="Linkage Group LG01"/>
</dbReference>
<organism evidence="1 2">
    <name type="scientific">Catharanthus roseus</name>
    <name type="common">Madagascar periwinkle</name>
    <name type="synonym">Vinca rosea</name>
    <dbReference type="NCBI Taxonomy" id="4058"/>
    <lineage>
        <taxon>Eukaryota</taxon>
        <taxon>Viridiplantae</taxon>
        <taxon>Streptophyta</taxon>
        <taxon>Embryophyta</taxon>
        <taxon>Tracheophyta</taxon>
        <taxon>Spermatophyta</taxon>
        <taxon>Magnoliopsida</taxon>
        <taxon>eudicotyledons</taxon>
        <taxon>Gunneridae</taxon>
        <taxon>Pentapetalae</taxon>
        <taxon>asterids</taxon>
        <taxon>lamiids</taxon>
        <taxon>Gentianales</taxon>
        <taxon>Apocynaceae</taxon>
        <taxon>Rauvolfioideae</taxon>
        <taxon>Vinceae</taxon>
        <taxon>Catharanthinae</taxon>
        <taxon>Catharanthus</taxon>
    </lineage>
</organism>
<gene>
    <name evidence="1" type="ORF">M9H77_04254</name>
</gene>
<reference evidence="2" key="1">
    <citation type="journal article" date="2023" name="Nat. Plants">
        <title>Single-cell RNA sequencing provides a high-resolution roadmap for understanding the multicellular compartmentation of specialized metabolism.</title>
        <authorList>
            <person name="Sun S."/>
            <person name="Shen X."/>
            <person name="Li Y."/>
            <person name="Li Y."/>
            <person name="Wang S."/>
            <person name="Li R."/>
            <person name="Zhang H."/>
            <person name="Shen G."/>
            <person name="Guo B."/>
            <person name="Wei J."/>
            <person name="Xu J."/>
            <person name="St-Pierre B."/>
            <person name="Chen S."/>
            <person name="Sun C."/>
        </authorList>
    </citation>
    <scope>NUCLEOTIDE SEQUENCE [LARGE SCALE GENOMIC DNA]</scope>
</reference>
<proteinExistence type="predicted"/>
<accession>A0ACC0CDN0</accession>
<keyword evidence="2" id="KW-1185">Reference proteome</keyword>
<evidence type="ECO:0000313" key="1">
    <source>
        <dbReference type="EMBL" id="KAI5683026.1"/>
    </source>
</evidence>
<sequence length="140" mass="15989">MPEEINLYCEMIIVVGPNFIPNEETNHEDAPNPVAKKLFDMLKAIETPLVESDEKHSMLFACVELLCIKPENQLTQKLYDDILGSLVHESCSSEELDIVVEIYFEEVKNDETEIEWDSDKEIDEDSNTESDNDMDGDSNT</sequence>
<name>A0ACC0CDN0_CATRO</name>
<protein>
    <submittedName>
        <fullName evidence="1">Uncharacterized protein</fullName>
    </submittedName>
</protein>
<comment type="caution">
    <text evidence="1">The sequence shown here is derived from an EMBL/GenBank/DDBJ whole genome shotgun (WGS) entry which is preliminary data.</text>
</comment>
<dbReference type="EMBL" id="CM044701">
    <property type="protein sequence ID" value="KAI5683026.1"/>
    <property type="molecule type" value="Genomic_DNA"/>
</dbReference>
<evidence type="ECO:0000313" key="2">
    <source>
        <dbReference type="Proteomes" id="UP001060085"/>
    </source>
</evidence>